<proteinExistence type="predicted"/>
<dbReference type="STRING" id="1149755.A0A2J6S7R0"/>
<protein>
    <recommendedName>
        <fullName evidence="1">DUF7730 domain-containing protein</fullName>
    </recommendedName>
</protein>
<sequence>MPLLTAHHRRKLRERSMLAITIVCLPCICLIGTCILLSHAVCSLQAYELPSTRKKRNLEVAEREKRRRTPWVLAPRIGSERNLTIGNECSGLTGLGTKIRGGRKEGKKRDGDVEVGKGRGKIEWQEQSPLFNLPLELRRQIYEEAIGGYTLHVFTLDAYRRMAHTRCKTAVMPEYGNCSCAARARQKGVCDEWGNSELLALLMSCRRIYSEAIEILYSKNTFTFSSMAPLISHLLNIPPQRVAVMRDVKWRMFIGADQWCTDMPWLECRIEGRRVADEAGCACYLCWPKEIASDTRVSCLFFDLLEDLRAEACRETNGAYSLMIGYGTAG</sequence>
<accession>A0A2J6S7R0</accession>
<dbReference type="InterPro" id="IPR056632">
    <property type="entry name" value="DUF7730"/>
</dbReference>
<dbReference type="OrthoDB" id="4757095at2759"/>
<gene>
    <name evidence="2" type="ORF">L207DRAFT_221131</name>
</gene>
<reference evidence="2 3" key="1">
    <citation type="submission" date="2016-04" db="EMBL/GenBank/DDBJ databases">
        <title>A degradative enzymes factory behind the ericoid mycorrhizal symbiosis.</title>
        <authorList>
            <consortium name="DOE Joint Genome Institute"/>
            <person name="Martino E."/>
            <person name="Morin E."/>
            <person name="Grelet G."/>
            <person name="Kuo A."/>
            <person name="Kohler A."/>
            <person name="Daghino S."/>
            <person name="Barry K."/>
            <person name="Choi C."/>
            <person name="Cichocki N."/>
            <person name="Clum A."/>
            <person name="Copeland A."/>
            <person name="Hainaut M."/>
            <person name="Haridas S."/>
            <person name="Labutti K."/>
            <person name="Lindquist E."/>
            <person name="Lipzen A."/>
            <person name="Khouja H.-R."/>
            <person name="Murat C."/>
            <person name="Ohm R."/>
            <person name="Olson A."/>
            <person name="Spatafora J."/>
            <person name="Veneault-Fourrey C."/>
            <person name="Henrissat B."/>
            <person name="Grigoriev I."/>
            <person name="Martin F."/>
            <person name="Perotto S."/>
        </authorList>
    </citation>
    <scope>NUCLEOTIDE SEQUENCE [LARGE SCALE GENOMIC DNA]</scope>
    <source>
        <strain evidence="2 3">F</strain>
    </source>
</reference>
<dbReference type="PANTHER" id="PTHR38790">
    <property type="entry name" value="2EXR DOMAIN-CONTAINING PROTEIN-RELATED"/>
    <property type="match status" value="1"/>
</dbReference>
<name>A0A2J6S7R0_HYAVF</name>
<keyword evidence="3" id="KW-1185">Reference proteome</keyword>
<feature type="domain" description="DUF7730" evidence="1">
    <location>
        <begin position="125"/>
        <end position="252"/>
    </location>
</feature>
<dbReference type="EMBL" id="KZ613939">
    <property type="protein sequence ID" value="PMD46805.1"/>
    <property type="molecule type" value="Genomic_DNA"/>
</dbReference>
<evidence type="ECO:0000259" key="1">
    <source>
        <dbReference type="Pfam" id="PF24864"/>
    </source>
</evidence>
<dbReference type="Proteomes" id="UP000235786">
    <property type="component" value="Unassembled WGS sequence"/>
</dbReference>
<evidence type="ECO:0000313" key="2">
    <source>
        <dbReference type="EMBL" id="PMD46805.1"/>
    </source>
</evidence>
<organism evidence="2 3">
    <name type="scientific">Hyaloscypha variabilis (strain UAMH 11265 / GT02V1 / F)</name>
    <name type="common">Meliniomyces variabilis</name>
    <dbReference type="NCBI Taxonomy" id="1149755"/>
    <lineage>
        <taxon>Eukaryota</taxon>
        <taxon>Fungi</taxon>
        <taxon>Dikarya</taxon>
        <taxon>Ascomycota</taxon>
        <taxon>Pezizomycotina</taxon>
        <taxon>Leotiomycetes</taxon>
        <taxon>Helotiales</taxon>
        <taxon>Hyaloscyphaceae</taxon>
        <taxon>Hyaloscypha</taxon>
        <taxon>Hyaloscypha variabilis</taxon>
    </lineage>
</organism>
<dbReference type="Pfam" id="PF24864">
    <property type="entry name" value="DUF7730"/>
    <property type="match status" value="1"/>
</dbReference>
<dbReference type="AlphaFoldDB" id="A0A2J6S7R0"/>
<evidence type="ECO:0000313" key="3">
    <source>
        <dbReference type="Proteomes" id="UP000235786"/>
    </source>
</evidence>